<feature type="transmembrane region" description="Helical" evidence="1">
    <location>
        <begin position="358"/>
        <end position="379"/>
    </location>
</feature>
<feature type="signal peptide" evidence="2">
    <location>
        <begin position="1"/>
        <end position="25"/>
    </location>
</feature>
<evidence type="ECO:0000256" key="1">
    <source>
        <dbReference type="SAM" id="Phobius"/>
    </source>
</evidence>
<evidence type="ECO:0000256" key="2">
    <source>
        <dbReference type="SAM" id="SignalP"/>
    </source>
</evidence>
<dbReference type="EMBL" id="NJHN03000111">
    <property type="protein sequence ID" value="KAH9414335.1"/>
    <property type="molecule type" value="Genomic_DNA"/>
</dbReference>
<keyword evidence="1" id="KW-0472">Membrane</keyword>
<feature type="chain" id="PRO_5045675469" evidence="2">
    <location>
        <begin position="26"/>
        <end position="401"/>
    </location>
</feature>
<sequence length="401" mass="48224">MYFHRILFACFWFEIHILWFIQCHSSSSTSSNPMIGNKKKDSQMARYLFCSQNYFDSLSYNGQSYRFTVNRKVIHPFDGYEFVYDEFLLIYNGDEHRFYYEFRKTSSNNNNNNNILLPRGGFYIDQLEIYLDFYRNISNGENFYCCNDQRSSTTDNNNRTIDCKDLISIQSNCLIDNNQSNQRCNHLNQKCLQSSRIICRIFPCSSIQYLWDNYYTTFVYDLEREKSIYIFTNHSEPFSLSTIHILSEKSMKNYWFLKQINQPEKFRYKGAFQWKSFNGDNKIYLMVEPLSSSSTIGKRQSMLIELIDSRKFLLAKKTKSWKTFFGCNRHQDYFESEYSYQSSSTTDDDNQTKRTNFLAIYMLIILILVLSTALLLFIYHIRYRLKKFLENCFLIRLFHRF</sequence>
<reference evidence="3 4" key="1">
    <citation type="journal article" date="2018" name="J. Allergy Clin. Immunol.">
        <title>High-quality assembly of Dermatophagoides pteronyssinus genome and transcriptome reveals a wide range of novel allergens.</title>
        <authorList>
            <person name="Liu X.Y."/>
            <person name="Yang K.Y."/>
            <person name="Wang M.Q."/>
            <person name="Kwok J.S."/>
            <person name="Zeng X."/>
            <person name="Yang Z."/>
            <person name="Xiao X.J."/>
            <person name="Lau C.P."/>
            <person name="Li Y."/>
            <person name="Huang Z.M."/>
            <person name="Ba J.G."/>
            <person name="Yim A.K."/>
            <person name="Ouyang C.Y."/>
            <person name="Ngai S.M."/>
            <person name="Chan T.F."/>
            <person name="Leung E.L."/>
            <person name="Liu L."/>
            <person name="Liu Z.G."/>
            <person name="Tsui S.K."/>
        </authorList>
    </citation>
    <scope>NUCLEOTIDE SEQUENCE [LARGE SCALE GENOMIC DNA]</scope>
    <source>
        <strain evidence="3">Derp</strain>
    </source>
</reference>
<keyword evidence="1" id="KW-1133">Transmembrane helix</keyword>
<keyword evidence="1" id="KW-0812">Transmembrane</keyword>
<name>A0ABQ8IVK0_DERPT</name>
<comment type="caution">
    <text evidence="3">The sequence shown here is derived from an EMBL/GenBank/DDBJ whole genome shotgun (WGS) entry which is preliminary data.</text>
</comment>
<accession>A0ABQ8IVK0</accession>
<proteinExistence type="predicted"/>
<keyword evidence="4" id="KW-1185">Reference proteome</keyword>
<reference evidence="3 4" key="2">
    <citation type="journal article" date="2022" name="Mol. Biol. Evol.">
        <title>Comparative Genomics Reveals Insights into the Divergent Evolution of Astigmatic Mites and Household Pest Adaptations.</title>
        <authorList>
            <person name="Xiong Q."/>
            <person name="Wan A.T."/>
            <person name="Liu X."/>
            <person name="Fung C.S."/>
            <person name="Xiao X."/>
            <person name="Malainual N."/>
            <person name="Hou J."/>
            <person name="Wang L."/>
            <person name="Wang M."/>
            <person name="Yang K.Y."/>
            <person name="Cui Y."/>
            <person name="Leung E.L."/>
            <person name="Nong W."/>
            <person name="Shin S.K."/>
            <person name="Au S.W."/>
            <person name="Jeong K.Y."/>
            <person name="Chew F.T."/>
            <person name="Hui J.H."/>
            <person name="Leung T.F."/>
            <person name="Tungtrongchitr A."/>
            <person name="Zhong N."/>
            <person name="Liu Z."/>
            <person name="Tsui S.K."/>
        </authorList>
    </citation>
    <scope>NUCLEOTIDE SEQUENCE [LARGE SCALE GENOMIC DNA]</scope>
    <source>
        <strain evidence="3">Derp</strain>
    </source>
</reference>
<dbReference type="Proteomes" id="UP000887458">
    <property type="component" value="Unassembled WGS sequence"/>
</dbReference>
<organism evidence="3 4">
    <name type="scientific">Dermatophagoides pteronyssinus</name>
    <name type="common">European house dust mite</name>
    <dbReference type="NCBI Taxonomy" id="6956"/>
    <lineage>
        <taxon>Eukaryota</taxon>
        <taxon>Metazoa</taxon>
        <taxon>Ecdysozoa</taxon>
        <taxon>Arthropoda</taxon>
        <taxon>Chelicerata</taxon>
        <taxon>Arachnida</taxon>
        <taxon>Acari</taxon>
        <taxon>Acariformes</taxon>
        <taxon>Sarcoptiformes</taxon>
        <taxon>Astigmata</taxon>
        <taxon>Psoroptidia</taxon>
        <taxon>Analgoidea</taxon>
        <taxon>Pyroglyphidae</taxon>
        <taxon>Dermatophagoidinae</taxon>
        <taxon>Dermatophagoides</taxon>
    </lineage>
</organism>
<evidence type="ECO:0000313" key="3">
    <source>
        <dbReference type="EMBL" id="KAH9414335.1"/>
    </source>
</evidence>
<protein>
    <submittedName>
        <fullName evidence="3">Uncharacterized protein</fullName>
    </submittedName>
</protein>
<keyword evidence="2" id="KW-0732">Signal</keyword>
<evidence type="ECO:0000313" key="4">
    <source>
        <dbReference type="Proteomes" id="UP000887458"/>
    </source>
</evidence>
<gene>
    <name evidence="3" type="ORF">DERP_011982</name>
</gene>